<dbReference type="Gene3D" id="3.90.76.10">
    <property type="entry name" value="Dipeptide-binding Protein, Domain 1"/>
    <property type="match status" value="1"/>
</dbReference>
<proteinExistence type="inferred from homology"/>
<dbReference type="Proteomes" id="UP000319014">
    <property type="component" value="Unassembled WGS sequence"/>
</dbReference>
<feature type="chain" id="PRO_5021815362" evidence="5">
    <location>
        <begin position="21"/>
        <end position="534"/>
    </location>
</feature>
<dbReference type="OrthoDB" id="9803988at2"/>
<dbReference type="Pfam" id="PF00496">
    <property type="entry name" value="SBP_bac_5"/>
    <property type="match status" value="1"/>
</dbReference>
<evidence type="ECO:0000256" key="1">
    <source>
        <dbReference type="ARBA" id="ARBA00004418"/>
    </source>
</evidence>
<dbReference type="Gene3D" id="3.40.190.10">
    <property type="entry name" value="Periplasmic binding protein-like II"/>
    <property type="match status" value="1"/>
</dbReference>
<protein>
    <submittedName>
        <fullName evidence="7">Oligopeptide transport system substrate-binding protein</fullName>
    </submittedName>
</protein>
<keyword evidence="3" id="KW-0813">Transport</keyword>
<dbReference type="SUPFAM" id="SSF53850">
    <property type="entry name" value="Periplasmic binding protein-like II"/>
    <property type="match status" value="1"/>
</dbReference>
<gene>
    <name evidence="7" type="ORF">SAMN06265221_103135</name>
</gene>
<dbReference type="PIRSF" id="PIRSF002741">
    <property type="entry name" value="MppA"/>
    <property type="match status" value="1"/>
</dbReference>
<dbReference type="InterPro" id="IPR039424">
    <property type="entry name" value="SBP_5"/>
</dbReference>
<feature type="signal peptide" evidence="5">
    <location>
        <begin position="1"/>
        <end position="20"/>
    </location>
</feature>
<reference evidence="7 8" key="1">
    <citation type="submission" date="2017-05" db="EMBL/GenBank/DDBJ databases">
        <authorList>
            <person name="Varghese N."/>
            <person name="Submissions S."/>
        </authorList>
    </citation>
    <scope>NUCLEOTIDE SEQUENCE [LARGE SCALE GENOMIC DNA]</scope>
    <source>
        <strain evidence="7 8">DSM 100094</strain>
    </source>
</reference>
<evidence type="ECO:0000256" key="5">
    <source>
        <dbReference type="SAM" id="SignalP"/>
    </source>
</evidence>
<dbReference type="PANTHER" id="PTHR30290">
    <property type="entry name" value="PERIPLASMIC BINDING COMPONENT OF ABC TRANSPORTER"/>
    <property type="match status" value="1"/>
</dbReference>
<dbReference type="AlphaFoldDB" id="A0A521BWR1"/>
<dbReference type="RefSeq" id="WP_142662008.1">
    <property type="nucleotide sequence ID" value="NZ_FXTK01000003.1"/>
</dbReference>
<dbReference type="InterPro" id="IPR030678">
    <property type="entry name" value="Peptide/Ni-bd"/>
</dbReference>
<feature type="domain" description="Solute-binding protein family 5" evidence="6">
    <location>
        <begin position="76"/>
        <end position="455"/>
    </location>
</feature>
<evidence type="ECO:0000256" key="4">
    <source>
        <dbReference type="ARBA" id="ARBA00022729"/>
    </source>
</evidence>
<comment type="similarity">
    <text evidence="2">Belongs to the bacterial solute-binding protein 5 family.</text>
</comment>
<dbReference type="GO" id="GO:0030288">
    <property type="term" value="C:outer membrane-bounded periplasmic space"/>
    <property type="evidence" value="ECO:0007669"/>
    <property type="project" value="TreeGrafter"/>
</dbReference>
<keyword evidence="4 5" id="KW-0732">Signal</keyword>
<dbReference type="EMBL" id="FXTK01000003">
    <property type="protein sequence ID" value="SMO50870.1"/>
    <property type="molecule type" value="Genomic_DNA"/>
</dbReference>
<evidence type="ECO:0000256" key="2">
    <source>
        <dbReference type="ARBA" id="ARBA00005695"/>
    </source>
</evidence>
<dbReference type="PANTHER" id="PTHR30290:SF10">
    <property type="entry name" value="PERIPLASMIC OLIGOPEPTIDE-BINDING PROTEIN-RELATED"/>
    <property type="match status" value="1"/>
</dbReference>
<dbReference type="CDD" id="cd08504">
    <property type="entry name" value="PBP2_OppA"/>
    <property type="match status" value="1"/>
</dbReference>
<evidence type="ECO:0000259" key="6">
    <source>
        <dbReference type="Pfam" id="PF00496"/>
    </source>
</evidence>
<dbReference type="InterPro" id="IPR000914">
    <property type="entry name" value="SBP_5_dom"/>
</dbReference>
<comment type="subcellular location">
    <subcellularLocation>
        <location evidence="1">Periplasm</location>
    </subcellularLocation>
</comment>
<dbReference type="GO" id="GO:1904680">
    <property type="term" value="F:peptide transmembrane transporter activity"/>
    <property type="evidence" value="ECO:0007669"/>
    <property type="project" value="TreeGrafter"/>
</dbReference>
<keyword evidence="8" id="KW-1185">Reference proteome</keyword>
<organism evidence="7 8">
    <name type="scientific">Paracoccus laeviglucosivorans</name>
    <dbReference type="NCBI Taxonomy" id="1197861"/>
    <lineage>
        <taxon>Bacteria</taxon>
        <taxon>Pseudomonadati</taxon>
        <taxon>Pseudomonadota</taxon>
        <taxon>Alphaproteobacteria</taxon>
        <taxon>Rhodobacterales</taxon>
        <taxon>Paracoccaceae</taxon>
        <taxon>Paracoccus</taxon>
    </lineage>
</organism>
<evidence type="ECO:0000313" key="7">
    <source>
        <dbReference type="EMBL" id="SMO50870.1"/>
    </source>
</evidence>
<dbReference type="GO" id="GO:0043190">
    <property type="term" value="C:ATP-binding cassette (ABC) transporter complex"/>
    <property type="evidence" value="ECO:0007669"/>
    <property type="project" value="InterPro"/>
</dbReference>
<dbReference type="Gene3D" id="3.10.105.10">
    <property type="entry name" value="Dipeptide-binding Protein, Domain 3"/>
    <property type="match status" value="1"/>
</dbReference>
<name>A0A521BWR1_9RHOB</name>
<dbReference type="GO" id="GO:0015833">
    <property type="term" value="P:peptide transport"/>
    <property type="evidence" value="ECO:0007669"/>
    <property type="project" value="TreeGrafter"/>
</dbReference>
<accession>A0A521BWR1</accession>
<sequence length="534" mass="59860">MSRLLLTSALCLGIAAPAFAVQPAEGEKLAENQSYTFWLLDAIKTADPQKNTDVEGSDIIRQLFEGLLNEDAKGAPIPGVATGFDLSDDKLTYTFHLRPDAKWSNGDPLTAKDFVYAWQRLANPETASEYAWFIELMNVENATAVVKGEKKPEELGVKATDDHTLEVKLTAPTPYFPKMVTHASTFPTPQKVIEAEGDNWTQPGKLVGNGAYVLTSHDLGVQISMDKNPNYWDAANVVMEHIKGLTVNDNNVALTRYQAGELDRVQIPAGQYPRLKQESPDQAISIPYSCTYGYLLNLSEKGPEALKDARVRQALSYGMQRDIVVNQILQGGQKPAYNWTHWAIEGFKMPEIDYAAWSQAERLEKAKALLAEAGYGPDNPLKLTLTYNTDENHKKIAVAAQQFYKALGVQLTLNNVEWKVHTDRMQSQDFEMARYAWCADYNEASTFLDFFRTTGMNYGKYSNAEFDKLMDQSKASADPNEQYTAAEKILAADMPIVPIYQYSKVDMIRDDIKGLSTENVMNDWYAKDIYRIAK</sequence>
<dbReference type="FunFam" id="3.90.76.10:FF:000001">
    <property type="entry name" value="Oligopeptide ABC transporter substrate-binding protein"/>
    <property type="match status" value="1"/>
</dbReference>
<evidence type="ECO:0000313" key="8">
    <source>
        <dbReference type="Proteomes" id="UP000319014"/>
    </source>
</evidence>
<evidence type="ECO:0000256" key="3">
    <source>
        <dbReference type="ARBA" id="ARBA00022448"/>
    </source>
</evidence>